<dbReference type="KEGG" id="bne:DA69_05710"/>
<dbReference type="PRINTS" id="PR00040">
    <property type="entry name" value="HTHMERR"/>
</dbReference>
<reference evidence="3 4" key="1">
    <citation type="journal article" date="2014" name="Genome Announc.">
        <title>Genome Sequence of a Promising Hydrogen-Producing Facultative Anaerobic Bacterium, Brevundimonas naejangsanensis Strain B1.</title>
        <authorList>
            <person name="Su H."/>
            <person name="Zhang T."/>
            <person name="Bao M."/>
            <person name="Jiang Y."/>
            <person name="Wang Y."/>
            <person name="Tan T."/>
        </authorList>
    </citation>
    <scope>NUCLEOTIDE SEQUENCE [LARGE SCALE GENOMIC DNA]</scope>
    <source>
        <strain evidence="3 4">B1</strain>
    </source>
</reference>
<evidence type="ECO:0000313" key="3">
    <source>
        <dbReference type="EMBL" id="ANF55891.1"/>
    </source>
</evidence>
<evidence type="ECO:0000259" key="2">
    <source>
        <dbReference type="PROSITE" id="PS50937"/>
    </source>
</evidence>
<protein>
    <submittedName>
        <fullName evidence="3">MerR family transcriptional regulator</fullName>
    </submittedName>
</protein>
<dbReference type="OrthoDB" id="9802944at2"/>
<dbReference type="SMART" id="SM00422">
    <property type="entry name" value="HTH_MERR"/>
    <property type="match status" value="1"/>
</dbReference>
<dbReference type="InterPro" id="IPR047057">
    <property type="entry name" value="MerR_fam"/>
</dbReference>
<evidence type="ECO:0000256" key="1">
    <source>
        <dbReference type="ARBA" id="ARBA00023125"/>
    </source>
</evidence>
<dbReference type="InterPro" id="IPR000551">
    <property type="entry name" value="MerR-type_HTH_dom"/>
</dbReference>
<dbReference type="STRING" id="588932.DA69_05710"/>
<dbReference type="eggNOG" id="COG0789">
    <property type="taxonomic scope" value="Bacteria"/>
</dbReference>
<dbReference type="SUPFAM" id="SSF46955">
    <property type="entry name" value="Putative DNA-binding domain"/>
    <property type="match status" value="1"/>
</dbReference>
<dbReference type="PANTHER" id="PTHR30204:SF92">
    <property type="entry name" value="HTH-TYPE TRANSCRIPTIONAL REGULATOR ZNTR"/>
    <property type="match status" value="1"/>
</dbReference>
<dbReference type="Proteomes" id="UP000077603">
    <property type="component" value="Chromosome"/>
</dbReference>
<feature type="domain" description="HTH merR-type" evidence="2">
    <location>
        <begin position="4"/>
        <end position="73"/>
    </location>
</feature>
<dbReference type="Gene3D" id="1.10.1660.10">
    <property type="match status" value="1"/>
</dbReference>
<dbReference type="PANTHER" id="PTHR30204">
    <property type="entry name" value="REDOX-CYCLING DRUG-SENSING TRANSCRIPTIONAL ACTIVATOR SOXR"/>
    <property type="match status" value="1"/>
</dbReference>
<name>A0A172Y9H4_9CAUL</name>
<dbReference type="Pfam" id="PF13411">
    <property type="entry name" value="MerR_1"/>
    <property type="match status" value="1"/>
</dbReference>
<dbReference type="RefSeq" id="WP_025977023.1">
    <property type="nucleotide sequence ID" value="NZ_CAXORD010000041.1"/>
</dbReference>
<dbReference type="EMBL" id="CP015614">
    <property type="protein sequence ID" value="ANF55891.1"/>
    <property type="molecule type" value="Genomic_DNA"/>
</dbReference>
<proteinExistence type="predicted"/>
<dbReference type="GO" id="GO:0003677">
    <property type="term" value="F:DNA binding"/>
    <property type="evidence" value="ECO:0007669"/>
    <property type="project" value="UniProtKB-KW"/>
</dbReference>
<dbReference type="InterPro" id="IPR009061">
    <property type="entry name" value="DNA-bd_dom_put_sf"/>
</dbReference>
<dbReference type="CDD" id="cd04785">
    <property type="entry name" value="HTH_CadR-PbrR-like"/>
    <property type="match status" value="1"/>
</dbReference>
<keyword evidence="4" id="KW-1185">Reference proteome</keyword>
<accession>A0A172Y9H4</accession>
<dbReference type="GO" id="GO:0003700">
    <property type="term" value="F:DNA-binding transcription factor activity"/>
    <property type="evidence" value="ECO:0007669"/>
    <property type="project" value="InterPro"/>
</dbReference>
<keyword evidence="1" id="KW-0238">DNA-binding</keyword>
<gene>
    <name evidence="3" type="ORF">DA69_05710</name>
</gene>
<evidence type="ECO:0000313" key="4">
    <source>
        <dbReference type="Proteomes" id="UP000077603"/>
    </source>
</evidence>
<dbReference type="AlphaFoldDB" id="A0A172Y9H4"/>
<sequence length="144" mass="15794">MAENFSIGDLGRRTGCKVVTIRYYERIGVLEAPRRGEGGHRIYGQDHLDRLAFVRRARDLGFSLDAVRSLLSLSGGPTSAPCGAADAVAMEHLAEVRAKIMDLRRLEDTLVSVLDRCGRTTVEDCRVLDALRETPQPEDAVSAP</sequence>
<organism evidence="3 4">
    <name type="scientific">Brevundimonas naejangsanensis</name>
    <dbReference type="NCBI Taxonomy" id="588932"/>
    <lineage>
        <taxon>Bacteria</taxon>
        <taxon>Pseudomonadati</taxon>
        <taxon>Pseudomonadota</taxon>
        <taxon>Alphaproteobacteria</taxon>
        <taxon>Caulobacterales</taxon>
        <taxon>Caulobacteraceae</taxon>
        <taxon>Brevundimonas</taxon>
    </lineage>
</organism>
<dbReference type="PROSITE" id="PS50937">
    <property type="entry name" value="HTH_MERR_2"/>
    <property type="match status" value="1"/>
</dbReference>